<evidence type="ECO:0000256" key="12">
    <source>
        <dbReference type="PROSITE-ProRule" id="PRU00560"/>
    </source>
</evidence>
<accession>A0A069D5C9</accession>
<keyword evidence="5 12" id="KW-0067">ATP-binding</keyword>
<dbReference type="eggNOG" id="COG0210">
    <property type="taxonomic scope" value="Bacteria"/>
</dbReference>
<dbReference type="PANTHER" id="PTHR11070">
    <property type="entry name" value="UVRD / RECB / PCRA DNA HELICASE FAMILY MEMBER"/>
    <property type="match status" value="1"/>
</dbReference>
<dbReference type="EMBL" id="BAJS01000002">
    <property type="protein sequence ID" value="GAK35414.1"/>
    <property type="molecule type" value="Genomic_DNA"/>
</dbReference>
<proteinExistence type="inferred from homology"/>
<dbReference type="GO" id="GO:0003677">
    <property type="term" value="F:DNA binding"/>
    <property type="evidence" value="ECO:0007669"/>
    <property type="project" value="UniProtKB-KW"/>
</dbReference>
<keyword evidence="16" id="KW-1185">Reference proteome</keyword>
<protein>
    <recommendedName>
        <fullName evidence="9">DNA 3'-5' helicase</fullName>
        <ecNumber evidence="9">5.6.2.4</ecNumber>
    </recommendedName>
    <alternativeName>
        <fullName evidence="10">DNA 3'-5' helicase II</fullName>
    </alternativeName>
</protein>
<dbReference type="GO" id="GO:0043138">
    <property type="term" value="F:3'-5' DNA helicase activity"/>
    <property type="evidence" value="ECO:0007669"/>
    <property type="project" value="UniProtKB-EC"/>
</dbReference>
<feature type="domain" description="UvrD-like helicase ATP-binding" evidence="13">
    <location>
        <begin position="7"/>
        <end position="292"/>
    </location>
</feature>
<dbReference type="Gene3D" id="3.40.50.300">
    <property type="entry name" value="P-loop containing nucleotide triphosphate hydrolases"/>
    <property type="match status" value="2"/>
</dbReference>
<dbReference type="GO" id="GO:0005829">
    <property type="term" value="C:cytosol"/>
    <property type="evidence" value="ECO:0007669"/>
    <property type="project" value="TreeGrafter"/>
</dbReference>
<dbReference type="Pfam" id="PF13361">
    <property type="entry name" value="UvrD_C"/>
    <property type="match status" value="1"/>
</dbReference>
<keyword evidence="4 12" id="KW-0347">Helicase</keyword>
<evidence type="ECO:0000256" key="3">
    <source>
        <dbReference type="ARBA" id="ARBA00022801"/>
    </source>
</evidence>
<dbReference type="InterPro" id="IPR013986">
    <property type="entry name" value="DExx_box_DNA_helicase_dom_sf"/>
</dbReference>
<evidence type="ECO:0000313" key="16">
    <source>
        <dbReference type="Proteomes" id="UP000027601"/>
    </source>
</evidence>
<dbReference type="GO" id="GO:0005524">
    <property type="term" value="F:ATP binding"/>
    <property type="evidence" value="ECO:0007669"/>
    <property type="project" value="UniProtKB-UniRule"/>
</dbReference>
<evidence type="ECO:0000259" key="14">
    <source>
        <dbReference type="PROSITE" id="PS51217"/>
    </source>
</evidence>
<evidence type="ECO:0000256" key="1">
    <source>
        <dbReference type="ARBA" id="ARBA00009922"/>
    </source>
</evidence>
<evidence type="ECO:0000259" key="13">
    <source>
        <dbReference type="PROSITE" id="PS51198"/>
    </source>
</evidence>
<dbReference type="CDD" id="cd18807">
    <property type="entry name" value="SF1_C_UvrD"/>
    <property type="match status" value="1"/>
</dbReference>
<sequence length="769" mass="87751">MQDNYLEELNESQRAAVLYNDGPSLVIAGAGSGKTRVLTYKIAWLLSSGYRASNILALTFTNKAAREMKERIARQVGAEAARYLWMGTFHSVFARILRAEAEHLGFNSRFTIYDSADSKSLIRSILKEMGLDEKAYKPGTVQARISNAKNHLVSPAGYAANKEACEADAATKMPAIREVYQRYWERCRQAGAMDFDDLLFYTWILFQKHPDVLARYREQFRYVLVDEYQDTNYAQHSIVQQLAGEHQHICVVGDDAQSIYSFRGADIDNILYFTKIYPNTRVFKLEQNYRSTQTIVCAANSLIEKNQRQIRKEVFSEKERGEAIGVFQAYSDVEEGDIVINKIKDLRRRHDYEYSDFAILYRTNAQSRIFEETLRKNGMPYKIYGGLSFYQRKEIKDVVAYFRVTVNPADEEAFKRIINYPARGIGDTTLGKIIEAATGNNTSLWNVLCDPLAYQLSINKGTHTKLQEFRELIESFRDRLVTDNAYQIGTDIIRRSGIMTDIHADNSPESLSRQENIEELVNGLQDFCALRMEEGSTDISLSDYLSDIALLTDQDSDKDNEGAKVVLMTVHSAKGLEFRNVFVVGMEENLFPGSMAGDSPRAMEEERRLFYVAITRAEEHCYLSYARTRFRYGKMEFGTPSRFLRDIDTCFLDLPHEAGIGHKVDEGAARFRKEEVRQQIRPRAQVIAPTLPRNLKKVANSSTENQSAQSMQTSLGELRVGQNIQHERFGMGEVTKLEGSGDNAKATIRFRHAGEKQLLLRFARFTVID</sequence>
<dbReference type="RefSeq" id="WP_024995575.1">
    <property type="nucleotide sequence ID" value="NZ_BAJS01000002.1"/>
</dbReference>
<dbReference type="OrthoDB" id="9810135at2"/>
<gene>
    <name evidence="15" type="ORF">JCM15093_506</name>
</gene>
<dbReference type="InterPro" id="IPR000212">
    <property type="entry name" value="DNA_helicase_UvrD/REP"/>
</dbReference>
<keyword evidence="7" id="KW-0413">Isomerase</keyword>
<keyword evidence="2 12" id="KW-0547">Nucleotide-binding</keyword>
<keyword evidence="3 12" id="KW-0378">Hydrolase</keyword>
<evidence type="ECO:0000256" key="7">
    <source>
        <dbReference type="ARBA" id="ARBA00023235"/>
    </source>
</evidence>
<dbReference type="GO" id="GO:0016887">
    <property type="term" value="F:ATP hydrolysis activity"/>
    <property type="evidence" value="ECO:0007669"/>
    <property type="project" value="RHEA"/>
</dbReference>
<evidence type="ECO:0000313" key="15">
    <source>
        <dbReference type="EMBL" id="GAK35414.1"/>
    </source>
</evidence>
<feature type="domain" description="UvrD-like helicase C-terminal" evidence="14">
    <location>
        <begin position="293"/>
        <end position="575"/>
    </location>
</feature>
<dbReference type="AlphaFoldDB" id="A0A069D5C9"/>
<reference evidence="15 16" key="1">
    <citation type="journal article" date="2015" name="Microbes Environ.">
        <title>Distribution and evolution of nitrogen fixation genes in the phylum bacteroidetes.</title>
        <authorList>
            <person name="Inoue J."/>
            <person name="Oshima K."/>
            <person name="Suda W."/>
            <person name="Sakamoto M."/>
            <person name="Iino T."/>
            <person name="Noda S."/>
            <person name="Hongoh Y."/>
            <person name="Hattori M."/>
            <person name="Ohkuma M."/>
        </authorList>
    </citation>
    <scope>NUCLEOTIDE SEQUENCE [LARGE SCALE GENOMIC DNA]</scope>
    <source>
        <strain evidence="15 16">JCM 15093</strain>
    </source>
</reference>
<keyword evidence="6" id="KW-0238">DNA-binding</keyword>
<name>A0A069D5C9_9BACE</name>
<dbReference type="CDD" id="cd17932">
    <property type="entry name" value="DEXQc_UvrD"/>
    <property type="match status" value="1"/>
</dbReference>
<organism evidence="15 16">
    <name type="scientific">Bacteroides graminisolvens DSM 19988 = JCM 15093</name>
    <dbReference type="NCBI Taxonomy" id="1121097"/>
    <lineage>
        <taxon>Bacteria</taxon>
        <taxon>Pseudomonadati</taxon>
        <taxon>Bacteroidota</taxon>
        <taxon>Bacteroidia</taxon>
        <taxon>Bacteroidales</taxon>
        <taxon>Bacteroidaceae</taxon>
        <taxon>Bacteroides</taxon>
    </lineage>
</organism>
<dbReference type="Gene3D" id="1.10.10.160">
    <property type="match status" value="1"/>
</dbReference>
<feature type="binding site" evidence="12">
    <location>
        <begin position="28"/>
        <end position="35"/>
    </location>
    <ligand>
        <name>ATP</name>
        <dbReference type="ChEBI" id="CHEBI:30616"/>
    </ligand>
</feature>
<comment type="caution">
    <text evidence="15">The sequence shown here is derived from an EMBL/GenBank/DDBJ whole genome shotgun (WGS) entry which is preliminary data.</text>
</comment>
<dbReference type="InterPro" id="IPR014017">
    <property type="entry name" value="DNA_helicase_UvrD-like_C"/>
</dbReference>
<dbReference type="SUPFAM" id="SSF52540">
    <property type="entry name" value="P-loop containing nucleoside triphosphate hydrolases"/>
    <property type="match status" value="1"/>
</dbReference>
<dbReference type="Pfam" id="PF21196">
    <property type="entry name" value="PcrA_UvrD_tudor"/>
    <property type="match status" value="1"/>
</dbReference>
<evidence type="ECO:0000256" key="8">
    <source>
        <dbReference type="ARBA" id="ARBA00034617"/>
    </source>
</evidence>
<evidence type="ECO:0000256" key="5">
    <source>
        <dbReference type="ARBA" id="ARBA00022840"/>
    </source>
</evidence>
<comment type="catalytic activity">
    <reaction evidence="11">
        <text>ATP + H2O = ADP + phosphate + H(+)</text>
        <dbReference type="Rhea" id="RHEA:13065"/>
        <dbReference type="ChEBI" id="CHEBI:15377"/>
        <dbReference type="ChEBI" id="CHEBI:15378"/>
        <dbReference type="ChEBI" id="CHEBI:30616"/>
        <dbReference type="ChEBI" id="CHEBI:43474"/>
        <dbReference type="ChEBI" id="CHEBI:456216"/>
        <dbReference type="EC" id="5.6.2.4"/>
    </reaction>
</comment>
<dbReference type="Proteomes" id="UP000027601">
    <property type="component" value="Unassembled WGS sequence"/>
</dbReference>
<dbReference type="EC" id="5.6.2.4" evidence="9"/>
<dbReference type="PROSITE" id="PS51217">
    <property type="entry name" value="UVRD_HELICASE_CTER"/>
    <property type="match status" value="1"/>
</dbReference>
<evidence type="ECO:0000256" key="4">
    <source>
        <dbReference type="ARBA" id="ARBA00022806"/>
    </source>
</evidence>
<evidence type="ECO:0000256" key="6">
    <source>
        <dbReference type="ARBA" id="ARBA00023125"/>
    </source>
</evidence>
<evidence type="ECO:0000256" key="2">
    <source>
        <dbReference type="ARBA" id="ARBA00022741"/>
    </source>
</evidence>
<dbReference type="InterPro" id="IPR014016">
    <property type="entry name" value="UvrD-like_ATP-bd"/>
</dbReference>
<dbReference type="Pfam" id="PF00580">
    <property type="entry name" value="UvrD-helicase"/>
    <property type="match status" value="1"/>
</dbReference>
<evidence type="ECO:0000256" key="10">
    <source>
        <dbReference type="ARBA" id="ARBA00034923"/>
    </source>
</evidence>
<evidence type="ECO:0000256" key="11">
    <source>
        <dbReference type="ARBA" id="ARBA00048988"/>
    </source>
</evidence>
<dbReference type="PROSITE" id="PS51198">
    <property type="entry name" value="UVRD_HELICASE_ATP_BIND"/>
    <property type="match status" value="1"/>
</dbReference>
<dbReference type="Gene3D" id="1.10.486.10">
    <property type="entry name" value="PCRA, domain 4"/>
    <property type="match status" value="1"/>
</dbReference>
<comment type="catalytic activity">
    <reaction evidence="8">
        <text>Couples ATP hydrolysis with the unwinding of duplex DNA by translocating in the 3'-5' direction.</text>
        <dbReference type="EC" id="5.6.2.4"/>
    </reaction>
</comment>
<dbReference type="PANTHER" id="PTHR11070:SF2">
    <property type="entry name" value="ATP-DEPENDENT DNA HELICASE SRS2"/>
    <property type="match status" value="1"/>
</dbReference>
<dbReference type="STRING" id="1121097.GCA_000428125_01154"/>
<comment type="similarity">
    <text evidence="1">Belongs to the helicase family. UvrD subfamily.</text>
</comment>
<dbReference type="GO" id="GO:0000725">
    <property type="term" value="P:recombinational repair"/>
    <property type="evidence" value="ECO:0007669"/>
    <property type="project" value="TreeGrafter"/>
</dbReference>
<dbReference type="InterPro" id="IPR027417">
    <property type="entry name" value="P-loop_NTPase"/>
</dbReference>
<dbReference type="GO" id="GO:0033202">
    <property type="term" value="C:DNA helicase complex"/>
    <property type="evidence" value="ECO:0007669"/>
    <property type="project" value="TreeGrafter"/>
</dbReference>
<evidence type="ECO:0000256" key="9">
    <source>
        <dbReference type="ARBA" id="ARBA00034808"/>
    </source>
</evidence>